<dbReference type="PANTHER" id="PTHR44196:SF1">
    <property type="entry name" value="DEHYDROGENASE_REDUCTASE SDR FAMILY MEMBER 7B"/>
    <property type="match status" value="1"/>
</dbReference>
<keyword evidence="2" id="KW-0560">Oxidoreductase</keyword>
<organism evidence="5 6">
    <name type="scientific">Mycolicibacterium obuense</name>
    <dbReference type="NCBI Taxonomy" id="1807"/>
    <lineage>
        <taxon>Bacteria</taxon>
        <taxon>Bacillati</taxon>
        <taxon>Actinomycetota</taxon>
        <taxon>Actinomycetes</taxon>
        <taxon>Mycobacteriales</taxon>
        <taxon>Mycobacteriaceae</taxon>
        <taxon>Mycolicibacterium</taxon>
    </lineage>
</organism>
<evidence type="ECO:0000259" key="4">
    <source>
        <dbReference type="SMART" id="SM00822"/>
    </source>
</evidence>
<comment type="similarity">
    <text evidence="1 3">Belongs to the short-chain dehydrogenases/reductases (SDR) family.</text>
</comment>
<evidence type="ECO:0000256" key="1">
    <source>
        <dbReference type="ARBA" id="ARBA00006484"/>
    </source>
</evidence>
<dbReference type="PRINTS" id="PR00080">
    <property type="entry name" value="SDRFAMILY"/>
</dbReference>
<dbReference type="AlphaFoldDB" id="A0A0M2K1M4"/>
<comment type="caution">
    <text evidence="5">The sequence shown here is derived from an EMBL/GenBank/DDBJ whole genome shotgun (WGS) entry which is preliminary data.</text>
</comment>
<dbReference type="PRINTS" id="PR00081">
    <property type="entry name" value="GDHRDH"/>
</dbReference>
<keyword evidence="6" id="KW-1185">Reference proteome</keyword>
<dbReference type="PROSITE" id="PS00061">
    <property type="entry name" value="ADH_SHORT"/>
    <property type="match status" value="1"/>
</dbReference>
<dbReference type="PANTHER" id="PTHR44196">
    <property type="entry name" value="DEHYDROGENASE/REDUCTASE SDR FAMILY MEMBER 7B"/>
    <property type="match status" value="1"/>
</dbReference>
<sequence>MFNRRTTLTGRTVVITGAGSGIGRALAHRLSTAGCPVAIADVDEVGLKETLSMLSGACLTHVVDVRDAAAVGEFAAQVASWAPAPIGAVFNNAGVALSASIRNGVSDDEDWLHEINYRGVVNGTRAFLPQLLGQSAGAIVNTSSVYGLIGVGNESAYCASKFAVRGFTESLRHELRGTGVRAVTIHPGGVKTNIARNGRLREDTEGWGRTPDDIAEEFEALAMTTPEAAADIIVEGVERGQSRILVGIDAKVIDALVRLAPTRYPIGIAAVQAALSSRAAKRLGTVMAR</sequence>
<dbReference type="OrthoDB" id="4690547at2"/>
<accession>A0A0M2K1M4</accession>
<reference evidence="5 6" key="1">
    <citation type="journal article" date="2015" name="Genome Announc.">
        <title>Draft Genome Sequence of Mycobacterium obuense Strain UC1, Isolated from Patient Sputum.</title>
        <authorList>
            <person name="Greninger A.L."/>
            <person name="Cunningham G."/>
            <person name="Hsu E.D."/>
            <person name="Yu J.M."/>
            <person name="Chiu C.Y."/>
            <person name="Miller S."/>
        </authorList>
    </citation>
    <scope>NUCLEOTIDE SEQUENCE [LARGE SCALE GENOMIC DNA]</scope>
    <source>
        <strain evidence="5 6">UC1</strain>
    </source>
</reference>
<dbReference type="CDD" id="cd05233">
    <property type="entry name" value="SDR_c"/>
    <property type="match status" value="1"/>
</dbReference>
<dbReference type="SMART" id="SM00822">
    <property type="entry name" value="PKS_KR"/>
    <property type="match status" value="1"/>
</dbReference>
<name>A0A0M2K1M4_9MYCO</name>
<protein>
    <submittedName>
        <fullName evidence="5">Acetoin dehydrogenase</fullName>
    </submittedName>
</protein>
<dbReference type="Proteomes" id="UP000034150">
    <property type="component" value="Unassembled WGS sequence"/>
</dbReference>
<dbReference type="GO" id="GO:0016491">
    <property type="term" value="F:oxidoreductase activity"/>
    <property type="evidence" value="ECO:0007669"/>
    <property type="project" value="UniProtKB-KW"/>
</dbReference>
<dbReference type="RefSeq" id="WP_046361787.1">
    <property type="nucleotide sequence ID" value="NZ_LAUZ02000015.1"/>
</dbReference>
<proteinExistence type="inferred from homology"/>
<dbReference type="EMBL" id="LAUZ02000015">
    <property type="protein sequence ID" value="KKF03267.1"/>
    <property type="molecule type" value="Genomic_DNA"/>
</dbReference>
<dbReference type="GO" id="GO:0016020">
    <property type="term" value="C:membrane"/>
    <property type="evidence" value="ECO:0007669"/>
    <property type="project" value="TreeGrafter"/>
</dbReference>
<evidence type="ECO:0000313" key="6">
    <source>
        <dbReference type="Proteomes" id="UP000034150"/>
    </source>
</evidence>
<feature type="domain" description="Ketoreductase" evidence="4">
    <location>
        <begin position="11"/>
        <end position="191"/>
    </location>
</feature>
<dbReference type="SUPFAM" id="SSF51735">
    <property type="entry name" value="NAD(P)-binding Rossmann-fold domains"/>
    <property type="match status" value="1"/>
</dbReference>
<dbReference type="PATRIC" id="fig|1807.13.peg.1820"/>
<dbReference type="Gene3D" id="3.40.50.720">
    <property type="entry name" value="NAD(P)-binding Rossmann-like Domain"/>
    <property type="match status" value="1"/>
</dbReference>
<dbReference type="InterPro" id="IPR036291">
    <property type="entry name" value="NAD(P)-bd_dom_sf"/>
</dbReference>
<evidence type="ECO:0000313" key="5">
    <source>
        <dbReference type="EMBL" id="KKF03267.1"/>
    </source>
</evidence>
<dbReference type="InterPro" id="IPR002347">
    <property type="entry name" value="SDR_fam"/>
</dbReference>
<gene>
    <name evidence="5" type="ORF">WN67_04030</name>
</gene>
<dbReference type="InterPro" id="IPR020904">
    <property type="entry name" value="Sc_DH/Rdtase_CS"/>
</dbReference>
<dbReference type="Pfam" id="PF00106">
    <property type="entry name" value="adh_short"/>
    <property type="match status" value="1"/>
</dbReference>
<evidence type="ECO:0000256" key="2">
    <source>
        <dbReference type="ARBA" id="ARBA00023002"/>
    </source>
</evidence>
<evidence type="ECO:0000256" key="3">
    <source>
        <dbReference type="RuleBase" id="RU000363"/>
    </source>
</evidence>
<dbReference type="InterPro" id="IPR057326">
    <property type="entry name" value="KR_dom"/>
</dbReference>